<dbReference type="RefSeq" id="WP_220580378.1">
    <property type="nucleotide sequence ID" value="NZ_RKLT01000004.1"/>
</dbReference>
<keyword evidence="3" id="KW-0808">Transferase</keyword>
<evidence type="ECO:0000256" key="4">
    <source>
        <dbReference type="ARBA" id="ARBA00022737"/>
    </source>
</evidence>
<dbReference type="PIRSF" id="PIRSF039117">
    <property type="entry name" value="KaiC"/>
    <property type="match status" value="1"/>
</dbReference>
<dbReference type="AlphaFoldDB" id="A0AAW4PC32"/>
<proteinExistence type="predicted"/>
<protein>
    <recommendedName>
        <fullName evidence="1">non-specific serine/threonine protein kinase</fullName>
        <ecNumber evidence="1">2.7.11.1</ecNumber>
    </recommendedName>
</protein>
<dbReference type="GO" id="GO:0005524">
    <property type="term" value="F:ATP binding"/>
    <property type="evidence" value="ECO:0007669"/>
    <property type="project" value="InterPro"/>
</dbReference>
<evidence type="ECO:0000259" key="7">
    <source>
        <dbReference type="PROSITE" id="PS51146"/>
    </source>
</evidence>
<dbReference type="GO" id="GO:0004674">
    <property type="term" value="F:protein serine/threonine kinase activity"/>
    <property type="evidence" value="ECO:0007669"/>
    <property type="project" value="UniProtKB-EC"/>
</dbReference>
<dbReference type="PANTHER" id="PTHR42926:SF1">
    <property type="entry name" value="CIRCADIAN CLOCK OSCILLATOR PROTEIN KAIC 1"/>
    <property type="match status" value="1"/>
</dbReference>
<dbReference type="Gene3D" id="3.40.50.300">
    <property type="entry name" value="P-loop containing nucleotide triphosphate hydrolases"/>
    <property type="match status" value="2"/>
</dbReference>
<feature type="domain" description="KaiC" evidence="7">
    <location>
        <begin position="7"/>
        <end position="241"/>
    </location>
</feature>
<evidence type="ECO:0000256" key="3">
    <source>
        <dbReference type="ARBA" id="ARBA00022679"/>
    </source>
</evidence>
<keyword evidence="2" id="KW-0597">Phosphoprotein</keyword>
<dbReference type="InterPro" id="IPR051347">
    <property type="entry name" value="Circadian_clock_KaiC-rel"/>
</dbReference>
<reference evidence="8 9" key="1">
    <citation type="submission" date="2021-06" db="EMBL/GenBank/DDBJ databases">
        <title>Halomicroarcula sp. a new haloarchaeum isolated from saline soil.</title>
        <authorList>
            <person name="Duran-Viseras A."/>
            <person name="Sanchez-Porro C."/>
            <person name="Ventosa A."/>
        </authorList>
    </citation>
    <scope>NUCLEOTIDE SEQUENCE [LARGE SCALE GENOMIC DNA]</scope>
    <source>
        <strain evidence="8 9">F27</strain>
    </source>
</reference>
<keyword evidence="5" id="KW-0418">Kinase</keyword>
<dbReference type="InterPro" id="IPR014774">
    <property type="entry name" value="KaiC-like_dom"/>
</dbReference>
<dbReference type="InterPro" id="IPR030665">
    <property type="entry name" value="KaiC"/>
</dbReference>
<dbReference type="SUPFAM" id="SSF52540">
    <property type="entry name" value="P-loop containing nucleoside triphosphate hydrolases"/>
    <property type="match status" value="2"/>
</dbReference>
<evidence type="ECO:0000256" key="2">
    <source>
        <dbReference type="ARBA" id="ARBA00022553"/>
    </source>
</evidence>
<evidence type="ECO:0000313" key="8">
    <source>
        <dbReference type="EMBL" id="MBX0295746.1"/>
    </source>
</evidence>
<gene>
    <name evidence="8" type="ORF">EGH23_12750</name>
</gene>
<dbReference type="Pfam" id="PF06745">
    <property type="entry name" value="ATPase"/>
    <property type="match status" value="2"/>
</dbReference>
<keyword evidence="4" id="KW-0677">Repeat</keyword>
<organism evidence="8 9">
    <name type="scientific">Haloarcula nitratireducens</name>
    <dbReference type="NCBI Taxonomy" id="2487749"/>
    <lineage>
        <taxon>Archaea</taxon>
        <taxon>Methanobacteriati</taxon>
        <taxon>Methanobacteriota</taxon>
        <taxon>Stenosarchaea group</taxon>
        <taxon>Halobacteria</taxon>
        <taxon>Halobacteriales</taxon>
        <taxon>Haloarculaceae</taxon>
        <taxon>Haloarcula</taxon>
    </lineage>
</organism>
<dbReference type="InterPro" id="IPR010624">
    <property type="entry name" value="KaiC_dom"/>
</dbReference>
<evidence type="ECO:0000256" key="1">
    <source>
        <dbReference type="ARBA" id="ARBA00012513"/>
    </source>
</evidence>
<dbReference type="PROSITE" id="PS51146">
    <property type="entry name" value="KAIC"/>
    <property type="match status" value="2"/>
</dbReference>
<dbReference type="GO" id="GO:0016787">
    <property type="term" value="F:hydrolase activity"/>
    <property type="evidence" value="ECO:0007669"/>
    <property type="project" value="UniProtKB-KW"/>
</dbReference>
<dbReference type="InterPro" id="IPR003593">
    <property type="entry name" value="AAA+_ATPase"/>
</dbReference>
<dbReference type="PANTHER" id="PTHR42926">
    <property type="match status" value="1"/>
</dbReference>
<accession>A0AAW4PC32</accession>
<dbReference type="EC" id="2.7.11.1" evidence="1"/>
<feature type="domain" description="KaiC" evidence="7">
    <location>
        <begin position="243"/>
        <end position="477"/>
    </location>
</feature>
<dbReference type="PRINTS" id="PR01874">
    <property type="entry name" value="DNAREPAIRADA"/>
</dbReference>
<keyword evidence="6" id="KW-0378">Hydrolase</keyword>
<comment type="caution">
    <text evidence="8">The sequence shown here is derived from an EMBL/GenBank/DDBJ whole genome shotgun (WGS) entry which is preliminary data.</text>
</comment>
<evidence type="ECO:0000256" key="5">
    <source>
        <dbReference type="ARBA" id="ARBA00022777"/>
    </source>
</evidence>
<evidence type="ECO:0000256" key="6">
    <source>
        <dbReference type="ARBA" id="ARBA00022801"/>
    </source>
</evidence>
<dbReference type="SMART" id="SM00382">
    <property type="entry name" value="AAA"/>
    <property type="match status" value="2"/>
</dbReference>
<evidence type="ECO:0000313" key="9">
    <source>
        <dbReference type="Proteomes" id="UP001430455"/>
    </source>
</evidence>
<name>A0AAW4PC32_9EURY</name>
<dbReference type="EMBL" id="RKLT01000004">
    <property type="protein sequence ID" value="MBX0295746.1"/>
    <property type="molecule type" value="Genomic_DNA"/>
</dbReference>
<keyword evidence="9" id="KW-1185">Reference proteome</keyword>
<dbReference type="InterPro" id="IPR027417">
    <property type="entry name" value="P-loop_NTPase"/>
</dbReference>
<dbReference type="Proteomes" id="UP001430455">
    <property type="component" value="Unassembled WGS sequence"/>
</dbReference>
<sequence>MSSRTPERISTGISGLDEVLHGGLIANRSYLVRGEPGTGKTILGIHFLKAGADRGETALYVNLEETTEDIETNAATLGIDLDDVRFLDLSPDSEMFARNQSYDIFAPSEVEQSSLTDAVTERVEDVEPDRVFIDPITRLRHLTPDDHQFRQQVIAFMQYLREAGATVVFTSQNTRSIPDDDLQFMSDGTIEIDLGEFGRTVTVPKFRGSQIRGGTHAMRIGDDDVSVFPELQPSSYDREFVAESIPSGVPEMDELLHGGIERGTITVVSGPTGVGKTTTGTQFMKEAAGRGERSVVYMFEETKGTFLRRSEAIDMPVRQMLERDALNVHEIEALDFSPEGFAHLVREDVEGHDTRIVMIDGIDGYQLSLRGEETDLVRKLHTLCRYLKNVGVTVILVEETEAVTGRFTATEAGISYLADNIVFLQHLELEGRMRKAIGVLKKRTSDFERTLREFRITERGIEVGESLTDLRGILSDTPTTRVRTEERDD</sequence>